<keyword evidence="4" id="KW-1185">Reference proteome</keyword>
<dbReference type="Proteomes" id="UP000318384">
    <property type="component" value="Chromosome"/>
</dbReference>
<evidence type="ECO:0000313" key="4">
    <source>
        <dbReference type="Proteomes" id="UP000318384"/>
    </source>
</evidence>
<sequence length="325" mass="35463">MRNKTCRYGFTLIELLVVIAIIAVLIALLLPAVQQAREAARRSTCKNNLKQLGLGLHNYHDTHRKFPQGNYGMTNNQWPLRDGTNWRTMILPNIDQATVYNQLTFDDVNATFNGLTYTGNEVLIGLKMPVFLCPSSVLKPFDNSGVSNNTAGGLNHHYAGIQGAARPIPGPDANQGTRDCSHGWSCDNGTFFSNECIAIAEIIDGSSNTIIVAEQSGRVNGQNLTANYYGGWHGARNDSRVSGPSCSDLWSAGTTCVRFAPNSNIIQTGATDRKYRNNTVINSEHTGGIHVLLGDGSVHFLSENIDFLTLKKLCVRYDGVPVGEF</sequence>
<dbReference type="InterPro" id="IPR045584">
    <property type="entry name" value="Pilin-like"/>
</dbReference>
<evidence type="ECO:0000313" key="3">
    <source>
        <dbReference type="EMBL" id="QDU07516.1"/>
    </source>
</evidence>
<dbReference type="EMBL" id="CP037422">
    <property type="protein sequence ID" value="QDU07516.1"/>
    <property type="molecule type" value="Genomic_DNA"/>
</dbReference>
<reference evidence="3 4" key="1">
    <citation type="submission" date="2019-03" db="EMBL/GenBank/DDBJ databases">
        <title>Deep-cultivation of Planctomycetes and their phenomic and genomic characterization uncovers novel biology.</title>
        <authorList>
            <person name="Wiegand S."/>
            <person name="Jogler M."/>
            <person name="Boedeker C."/>
            <person name="Pinto D."/>
            <person name="Vollmers J."/>
            <person name="Rivas-Marin E."/>
            <person name="Kohn T."/>
            <person name="Peeters S.H."/>
            <person name="Heuer A."/>
            <person name="Rast P."/>
            <person name="Oberbeckmann S."/>
            <person name="Bunk B."/>
            <person name="Jeske O."/>
            <person name="Meyerdierks A."/>
            <person name="Storesund J.E."/>
            <person name="Kallscheuer N."/>
            <person name="Luecker S."/>
            <person name="Lage O.M."/>
            <person name="Pohl T."/>
            <person name="Merkel B.J."/>
            <person name="Hornburger P."/>
            <person name="Mueller R.-W."/>
            <person name="Bruemmer F."/>
            <person name="Labrenz M."/>
            <person name="Spormann A.M."/>
            <person name="Op den Camp H."/>
            <person name="Overmann J."/>
            <person name="Amann R."/>
            <person name="Jetten M.S.M."/>
            <person name="Mascher T."/>
            <person name="Medema M.H."/>
            <person name="Devos D.P."/>
            <person name="Kaster A.-K."/>
            <person name="Ovreas L."/>
            <person name="Rohde M."/>
            <person name="Galperin M.Y."/>
            <person name="Jogler C."/>
        </authorList>
    </citation>
    <scope>NUCLEOTIDE SEQUENCE [LARGE SCALE GENOMIC DNA]</scope>
    <source>
        <strain evidence="3 4">V202</strain>
    </source>
</reference>
<proteinExistence type="predicted"/>
<dbReference type="Gene3D" id="3.30.700.10">
    <property type="entry name" value="Glycoprotein, Type 4 Pilin"/>
    <property type="match status" value="1"/>
</dbReference>
<keyword evidence="1" id="KW-1133">Transmembrane helix</keyword>
<gene>
    <name evidence="3" type="ORF">V202x_08730</name>
</gene>
<dbReference type="AlphaFoldDB" id="A0A517WQK9"/>
<dbReference type="PANTHER" id="PTHR30093:SF2">
    <property type="entry name" value="TYPE II SECRETION SYSTEM PROTEIN H"/>
    <property type="match status" value="1"/>
</dbReference>
<dbReference type="RefSeq" id="WP_145171513.1">
    <property type="nucleotide sequence ID" value="NZ_CP037422.1"/>
</dbReference>
<dbReference type="InterPro" id="IPR011453">
    <property type="entry name" value="DUF1559"/>
</dbReference>
<dbReference type="PANTHER" id="PTHR30093">
    <property type="entry name" value="GENERAL SECRETION PATHWAY PROTEIN G"/>
    <property type="match status" value="1"/>
</dbReference>
<name>A0A517WQK9_9PLAN</name>
<protein>
    <submittedName>
        <fullName evidence="3">Putative major pilin subunit</fullName>
    </submittedName>
</protein>
<dbReference type="Pfam" id="PF07596">
    <property type="entry name" value="SBP_bac_10"/>
    <property type="match status" value="1"/>
</dbReference>
<dbReference type="InterPro" id="IPR027558">
    <property type="entry name" value="Pre_pil_HX9DG_C"/>
</dbReference>
<dbReference type="Pfam" id="PF07963">
    <property type="entry name" value="N_methyl"/>
    <property type="match status" value="1"/>
</dbReference>
<dbReference type="OrthoDB" id="280382at2"/>
<organism evidence="3 4">
    <name type="scientific">Gimesia aquarii</name>
    <dbReference type="NCBI Taxonomy" id="2527964"/>
    <lineage>
        <taxon>Bacteria</taxon>
        <taxon>Pseudomonadati</taxon>
        <taxon>Planctomycetota</taxon>
        <taxon>Planctomycetia</taxon>
        <taxon>Planctomycetales</taxon>
        <taxon>Planctomycetaceae</taxon>
        <taxon>Gimesia</taxon>
    </lineage>
</organism>
<feature type="transmembrane region" description="Helical" evidence="1">
    <location>
        <begin position="12"/>
        <end position="33"/>
    </location>
</feature>
<keyword evidence="1" id="KW-0472">Membrane</keyword>
<dbReference type="NCBIfam" id="TIGR04294">
    <property type="entry name" value="pre_pil_HX9DG"/>
    <property type="match status" value="1"/>
</dbReference>
<dbReference type="NCBIfam" id="TIGR02532">
    <property type="entry name" value="IV_pilin_GFxxxE"/>
    <property type="match status" value="1"/>
</dbReference>
<dbReference type="InterPro" id="IPR012902">
    <property type="entry name" value="N_methyl_site"/>
</dbReference>
<evidence type="ECO:0000256" key="1">
    <source>
        <dbReference type="SAM" id="Phobius"/>
    </source>
</evidence>
<evidence type="ECO:0000259" key="2">
    <source>
        <dbReference type="Pfam" id="PF07596"/>
    </source>
</evidence>
<accession>A0A517WQK9</accession>
<keyword evidence="1" id="KW-0812">Transmembrane</keyword>
<feature type="domain" description="DUF1559" evidence="2">
    <location>
        <begin position="34"/>
        <end position="307"/>
    </location>
</feature>
<dbReference type="SUPFAM" id="SSF54523">
    <property type="entry name" value="Pili subunits"/>
    <property type="match status" value="1"/>
</dbReference>